<comment type="caution">
    <text evidence="1">The sequence shown here is derived from an EMBL/GenBank/DDBJ whole genome shotgun (WGS) entry which is preliminary data.</text>
</comment>
<dbReference type="Proteomes" id="UP000785679">
    <property type="component" value="Unassembled WGS sequence"/>
</dbReference>
<keyword evidence="2" id="KW-1185">Reference proteome</keyword>
<evidence type="ECO:0000313" key="2">
    <source>
        <dbReference type="Proteomes" id="UP000785679"/>
    </source>
</evidence>
<reference evidence="1" key="1">
    <citation type="submission" date="2019-06" db="EMBL/GenBank/DDBJ databases">
        <authorList>
            <person name="Zheng W."/>
        </authorList>
    </citation>
    <scope>NUCLEOTIDE SEQUENCE</scope>
    <source>
        <strain evidence="1">QDHG01</strain>
    </source>
</reference>
<proteinExistence type="predicted"/>
<protein>
    <submittedName>
        <fullName evidence="1">Uncharacterized protein</fullName>
    </submittedName>
</protein>
<organism evidence="1 2">
    <name type="scientific">Halteria grandinella</name>
    <dbReference type="NCBI Taxonomy" id="5974"/>
    <lineage>
        <taxon>Eukaryota</taxon>
        <taxon>Sar</taxon>
        <taxon>Alveolata</taxon>
        <taxon>Ciliophora</taxon>
        <taxon>Intramacronucleata</taxon>
        <taxon>Spirotrichea</taxon>
        <taxon>Stichotrichia</taxon>
        <taxon>Sporadotrichida</taxon>
        <taxon>Halteriidae</taxon>
        <taxon>Halteria</taxon>
    </lineage>
</organism>
<dbReference type="EMBL" id="RRYP01031154">
    <property type="protein sequence ID" value="TNV71008.1"/>
    <property type="molecule type" value="Genomic_DNA"/>
</dbReference>
<dbReference type="AlphaFoldDB" id="A0A8J8N9X8"/>
<name>A0A8J8N9X8_HALGN</name>
<gene>
    <name evidence="1" type="ORF">FGO68_gene10539</name>
</gene>
<evidence type="ECO:0000313" key="1">
    <source>
        <dbReference type="EMBL" id="TNV71008.1"/>
    </source>
</evidence>
<accession>A0A8J8N9X8</accession>
<sequence length="66" mass="7645">MNKQSTKDHHRRQDNIRNCTQTCRYFQTILGKDRTPVTNCKLQINSTGHSKADGPVNLKRGKYLLD</sequence>